<gene>
    <name evidence="1" type="ORF">B0T14DRAFT_497090</name>
</gene>
<name>A0AA40C0Z5_9PEZI</name>
<protein>
    <recommendedName>
        <fullName evidence="3">Methyltransferase type 11 domain-containing protein</fullName>
    </recommendedName>
</protein>
<organism evidence="1 2">
    <name type="scientific">Immersiella caudata</name>
    <dbReference type="NCBI Taxonomy" id="314043"/>
    <lineage>
        <taxon>Eukaryota</taxon>
        <taxon>Fungi</taxon>
        <taxon>Dikarya</taxon>
        <taxon>Ascomycota</taxon>
        <taxon>Pezizomycotina</taxon>
        <taxon>Sordariomycetes</taxon>
        <taxon>Sordariomycetidae</taxon>
        <taxon>Sordariales</taxon>
        <taxon>Lasiosphaeriaceae</taxon>
        <taxon>Immersiella</taxon>
    </lineage>
</organism>
<dbReference type="Proteomes" id="UP001175000">
    <property type="component" value="Unassembled WGS sequence"/>
</dbReference>
<dbReference type="InterPro" id="IPR029063">
    <property type="entry name" value="SAM-dependent_MTases_sf"/>
</dbReference>
<dbReference type="EMBL" id="JAULSU010000004">
    <property type="protein sequence ID" value="KAK0620588.1"/>
    <property type="molecule type" value="Genomic_DNA"/>
</dbReference>
<comment type="caution">
    <text evidence="1">The sequence shown here is derived from an EMBL/GenBank/DDBJ whole genome shotgun (WGS) entry which is preliminary data.</text>
</comment>
<accession>A0AA40C0Z5</accession>
<dbReference type="CDD" id="cd02440">
    <property type="entry name" value="AdoMet_MTases"/>
    <property type="match status" value="1"/>
</dbReference>
<evidence type="ECO:0008006" key="3">
    <source>
        <dbReference type="Google" id="ProtNLM"/>
    </source>
</evidence>
<dbReference type="Gene3D" id="3.40.50.150">
    <property type="entry name" value="Vaccinia Virus protein VP39"/>
    <property type="match status" value="2"/>
</dbReference>
<dbReference type="AlphaFoldDB" id="A0AA40C0Z5"/>
<proteinExistence type="predicted"/>
<keyword evidence="2" id="KW-1185">Reference proteome</keyword>
<evidence type="ECO:0000313" key="2">
    <source>
        <dbReference type="Proteomes" id="UP001175000"/>
    </source>
</evidence>
<reference evidence="1" key="1">
    <citation type="submission" date="2023-06" db="EMBL/GenBank/DDBJ databases">
        <title>Genome-scale phylogeny and comparative genomics of the fungal order Sordariales.</title>
        <authorList>
            <consortium name="Lawrence Berkeley National Laboratory"/>
            <person name="Hensen N."/>
            <person name="Bonometti L."/>
            <person name="Westerberg I."/>
            <person name="Brannstrom I.O."/>
            <person name="Guillou S."/>
            <person name="Cros-Aarteil S."/>
            <person name="Calhoun S."/>
            <person name="Haridas S."/>
            <person name="Kuo A."/>
            <person name="Mondo S."/>
            <person name="Pangilinan J."/>
            <person name="Riley R."/>
            <person name="Labutti K."/>
            <person name="Andreopoulos B."/>
            <person name="Lipzen A."/>
            <person name="Chen C."/>
            <person name="Yanf M."/>
            <person name="Daum C."/>
            <person name="Ng V."/>
            <person name="Clum A."/>
            <person name="Steindorff A."/>
            <person name="Ohm R."/>
            <person name="Martin F."/>
            <person name="Silar P."/>
            <person name="Natvig D."/>
            <person name="Lalanne C."/>
            <person name="Gautier V."/>
            <person name="Ament-Velasquez S.L."/>
            <person name="Kruys A."/>
            <person name="Hutchinson M.I."/>
            <person name="Powell A.J."/>
            <person name="Barry K."/>
            <person name="Miller A.N."/>
            <person name="Grigoriev I.V."/>
            <person name="Debuchy R."/>
            <person name="Gladieux P."/>
            <person name="Thoren M.H."/>
            <person name="Johannesson H."/>
        </authorList>
    </citation>
    <scope>NUCLEOTIDE SEQUENCE</scope>
    <source>
        <strain evidence="1">CBS 606.72</strain>
    </source>
</reference>
<evidence type="ECO:0000313" key="1">
    <source>
        <dbReference type="EMBL" id="KAK0620588.1"/>
    </source>
</evidence>
<dbReference type="SUPFAM" id="SSF53335">
    <property type="entry name" value="S-adenosyl-L-methionine-dependent methyltransferases"/>
    <property type="match status" value="1"/>
</dbReference>
<sequence length="204" mass="21822">MSDPSLSGQALSTWDNIAQWWDAGITLNGNNYWQVLQEPCLTRLLSSQVSKPTSRALDLATGNGLCARWLASRGAQAVLATDGNWEALIRDEEEQGPGGKFDAVLINMAIMDIAEIGTFAASVPKLLRKDGVFVTTVLRPVFITSNAAKSITIDYDPVMGEKRVVLGKLVTQYLDVKPAKGVAVVGQPEKQVGAVLPSTSGGKH</sequence>